<dbReference type="OrthoDB" id="1911163at2759"/>
<feature type="domain" description="STICHEL DnaA-N-like alpha-beta" evidence="2">
    <location>
        <begin position="31"/>
        <end position="114"/>
    </location>
</feature>
<evidence type="ECO:0000313" key="4">
    <source>
        <dbReference type="Proteomes" id="UP000325081"/>
    </source>
</evidence>
<dbReference type="EMBL" id="BKCP01011737">
    <property type="protein sequence ID" value="GER55383.1"/>
    <property type="molecule type" value="Genomic_DNA"/>
</dbReference>
<dbReference type="AlphaFoldDB" id="A0A5A7RCC0"/>
<reference evidence="4" key="1">
    <citation type="journal article" date="2019" name="Curr. Biol.">
        <title>Genome Sequence of Striga asiatica Provides Insight into the Evolution of Plant Parasitism.</title>
        <authorList>
            <person name="Yoshida S."/>
            <person name="Kim S."/>
            <person name="Wafula E.K."/>
            <person name="Tanskanen J."/>
            <person name="Kim Y.M."/>
            <person name="Honaas L."/>
            <person name="Yang Z."/>
            <person name="Spallek T."/>
            <person name="Conn C.E."/>
            <person name="Ichihashi Y."/>
            <person name="Cheong K."/>
            <person name="Cui S."/>
            <person name="Der J.P."/>
            <person name="Gundlach H."/>
            <person name="Jiao Y."/>
            <person name="Hori C."/>
            <person name="Ishida J.K."/>
            <person name="Kasahara H."/>
            <person name="Kiba T."/>
            <person name="Kim M.S."/>
            <person name="Koo N."/>
            <person name="Laohavisit A."/>
            <person name="Lee Y.H."/>
            <person name="Lumba S."/>
            <person name="McCourt P."/>
            <person name="Mortimer J.C."/>
            <person name="Mutuku J.M."/>
            <person name="Nomura T."/>
            <person name="Sasaki-Sekimoto Y."/>
            <person name="Seto Y."/>
            <person name="Wang Y."/>
            <person name="Wakatake T."/>
            <person name="Sakakibara H."/>
            <person name="Demura T."/>
            <person name="Yamaguchi S."/>
            <person name="Yoneyama K."/>
            <person name="Manabe R.I."/>
            <person name="Nelson D.C."/>
            <person name="Schulman A.H."/>
            <person name="Timko M.P."/>
            <person name="dePamphilis C.W."/>
            <person name="Choi D."/>
            <person name="Shirasu K."/>
        </authorList>
    </citation>
    <scope>NUCLEOTIDE SEQUENCE [LARGE SCALE GENOMIC DNA]</scope>
    <source>
        <strain evidence="4">cv. UVA1</strain>
    </source>
</reference>
<evidence type="ECO:0000256" key="1">
    <source>
        <dbReference type="SAM" id="MobiDB-lite"/>
    </source>
</evidence>
<protein>
    <submittedName>
        <fullName evidence="3">AAA-type ATPase family protein</fullName>
    </submittedName>
</protein>
<dbReference type="Pfam" id="PF23007">
    <property type="entry name" value="DnaA_N-like_STI"/>
    <property type="match status" value="1"/>
</dbReference>
<dbReference type="Proteomes" id="UP000325081">
    <property type="component" value="Unassembled WGS sequence"/>
</dbReference>
<sequence>MDTRRIEAQGGDELSVVYSQNEGEMRRTGLRCGNSKMLGNVWAQCIDKCHSKTLRQLLHSHARLVSISEVKGGFVAHIGFLDKSIKARAEGFLSSITNSFEIVLRHNVEVQMILLPDSFSQKHTDTNKNTSSLSEIPETRQTRPVGPISEIPNTSTAKSEKFPGKRIESIIHEQRLETAWLQAVDRGTPRSAGARLRPERNQVLPQDGMNESGPLDRVEQWEDDLNREIKALKVNEGMVSPHKDQIVARRVEPSFLHNNSFTRDNM</sequence>
<accession>A0A5A7RCC0</accession>
<name>A0A5A7RCC0_STRAF</name>
<gene>
    <name evidence="3" type="ORF">STAS_33037</name>
</gene>
<organism evidence="3 4">
    <name type="scientific">Striga asiatica</name>
    <name type="common">Asiatic witchweed</name>
    <name type="synonym">Buchnera asiatica</name>
    <dbReference type="NCBI Taxonomy" id="4170"/>
    <lineage>
        <taxon>Eukaryota</taxon>
        <taxon>Viridiplantae</taxon>
        <taxon>Streptophyta</taxon>
        <taxon>Embryophyta</taxon>
        <taxon>Tracheophyta</taxon>
        <taxon>Spermatophyta</taxon>
        <taxon>Magnoliopsida</taxon>
        <taxon>eudicotyledons</taxon>
        <taxon>Gunneridae</taxon>
        <taxon>Pentapetalae</taxon>
        <taxon>asterids</taxon>
        <taxon>lamiids</taxon>
        <taxon>Lamiales</taxon>
        <taxon>Orobanchaceae</taxon>
        <taxon>Buchnereae</taxon>
        <taxon>Striga</taxon>
    </lineage>
</organism>
<comment type="caution">
    <text evidence="3">The sequence shown here is derived from an EMBL/GenBank/DDBJ whole genome shotgun (WGS) entry which is preliminary data.</text>
</comment>
<evidence type="ECO:0000259" key="2">
    <source>
        <dbReference type="Pfam" id="PF23007"/>
    </source>
</evidence>
<evidence type="ECO:0000313" key="3">
    <source>
        <dbReference type="EMBL" id="GER55383.1"/>
    </source>
</evidence>
<keyword evidence="4" id="KW-1185">Reference proteome</keyword>
<proteinExistence type="predicted"/>
<dbReference type="InterPro" id="IPR054506">
    <property type="entry name" value="DnaA_N-like_STI"/>
</dbReference>
<feature type="region of interest" description="Disordered" evidence="1">
    <location>
        <begin position="120"/>
        <end position="163"/>
    </location>
</feature>